<proteinExistence type="predicted"/>
<sequence length="215" mass="24797">MKKYKIIGLFVGTPKELGPKKYITSIDKLAVTTSLVIKNESIEGDQVANLKYHGGPDRVIHHYSLEQYEYLKSAFPKYRELFRPGSYGENITTEKLTEKDLCIGDIFKLGTAKIQITEGRKPCGTIDLKYGFKGVLKEIVNSGRYGWFYKVLQVGHVNIEDSLEFIERPYPNLNLEKVIHELFQNKDKDLIYLKEVSACPALSTRWKERILRFLD</sequence>
<dbReference type="AlphaFoldDB" id="A0A1Y5F7C0"/>
<evidence type="ECO:0000313" key="3">
    <source>
        <dbReference type="Proteomes" id="UP000196531"/>
    </source>
</evidence>
<evidence type="ECO:0000313" key="2">
    <source>
        <dbReference type="EMBL" id="OUR96806.1"/>
    </source>
</evidence>
<name>A0A1Y5F7C0_9BACT</name>
<dbReference type="GO" id="GO:0030170">
    <property type="term" value="F:pyridoxal phosphate binding"/>
    <property type="evidence" value="ECO:0007669"/>
    <property type="project" value="InterPro"/>
</dbReference>
<dbReference type="PANTHER" id="PTHR30212:SF2">
    <property type="entry name" value="PROTEIN YIIM"/>
    <property type="match status" value="1"/>
</dbReference>
<dbReference type="GO" id="GO:0030151">
    <property type="term" value="F:molybdenum ion binding"/>
    <property type="evidence" value="ECO:0007669"/>
    <property type="project" value="InterPro"/>
</dbReference>
<dbReference type="Proteomes" id="UP000196531">
    <property type="component" value="Unassembled WGS sequence"/>
</dbReference>
<dbReference type="EMBL" id="MAAO01000006">
    <property type="protein sequence ID" value="OUR96806.1"/>
    <property type="molecule type" value="Genomic_DNA"/>
</dbReference>
<reference evidence="3" key="1">
    <citation type="journal article" date="2017" name="Proc. Natl. Acad. Sci. U.S.A.">
        <title>Simulation of Deepwater Horizon oil plume reveals substrate specialization within a complex community of hydrocarbon-degraders.</title>
        <authorList>
            <person name="Hu P."/>
            <person name="Dubinsky E.A."/>
            <person name="Probst A.J."/>
            <person name="Wang J."/>
            <person name="Sieber C.M.K."/>
            <person name="Tom L.M."/>
            <person name="Gardinali P."/>
            <person name="Banfield J.F."/>
            <person name="Atlas R.M."/>
            <person name="Andersen G.L."/>
        </authorList>
    </citation>
    <scope>NUCLEOTIDE SEQUENCE [LARGE SCALE GENOMIC DNA]</scope>
</reference>
<dbReference type="InterPro" id="IPR052353">
    <property type="entry name" value="Benzoxazolinone_Detox_Enz"/>
</dbReference>
<dbReference type="InterPro" id="IPR005302">
    <property type="entry name" value="MoCF_Sase_C"/>
</dbReference>
<comment type="caution">
    <text evidence="2">The sequence shown here is derived from an EMBL/GenBank/DDBJ whole genome shotgun (WGS) entry which is preliminary data.</text>
</comment>
<feature type="domain" description="MOSC" evidence="1">
    <location>
        <begin position="29"/>
        <end position="166"/>
    </location>
</feature>
<evidence type="ECO:0000259" key="1">
    <source>
        <dbReference type="PROSITE" id="PS51340"/>
    </source>
</evidence>
<gene>
    <name evidence="2" type="ORF">A9Q84_10725</name>
</gene>
<accession>A0A1Y5F7C0</accession>
<dbReference type="PROSITE" id="PS51340">
    <property type="entry name" value="MOSC"/>
    <property type="match status" value="1"/>
</dbReference>
<dbReference type="Pfam" id="PF03473">
    <property type="entry name" value="MOSC"/>
    <property type="match status" value="1"/>
</dbReference>
<dbReference type="InterPro" id="IPR011037">
    <property type="entry name" value="Pyrv_Knase-like_insert_dom_sf"/>
</dbReference>
<dbReference type="GO" id="GO:0003824">
    <property type="term" value="F:catalytic activity"/>
    <property type="evidence" value="ECO:0007669"/>
    <property type="project" value="InterPro"/>
</dbReference>
<dbReference type="PANTHER" id="PTHR30212">
    <property type="entry name" value="PROTEIN YIIM"/>
    <property type="match status" value="1"/>
</dbReference>
<dbReference type="Gene3D" id="2.40.33.20">
    <property type="entry name" value="PK beta-barrel domain-like"/>
    <property type="match status" value="1"/>
</dbReference>
<dbReference type="SUPFAM" id="SSF50800">
    <property type="entry name" value="PK beta-barrel domain-like"/>
    <property type="match status" value="1"/>
</dbReference>
<organism evidence="2 3">
    <name type="scientific">Halobacteriovorax marinus</name>
    <dbReference type="NCBI Taxonomy" id="97084"/>
    <lineage>
        <taxon>Bacteria</taxon>
        <taxon>Pseudomonadati</taxon>
        <taxon>Bdellovibrionota</taxon>
        <taxon>Bacteriovoracia</taxon>
        <taxon>Bacteriovoracales</taxon>
        <taxon>Halobacteriovoraceae</taxon>
        <taxon>Halobacteriovorax</taxon>
    </lineage>
</organism>
<protein>
    <recommendedName>
        <fullName evidence="1">MOSC domain-containing protein</fullName>
    </recommendedName>
</protein>